<sequence length="182" mass="19879">MAAESCTRAPCDLAQPPPSGGSCTWAVRVASFVLTRRSHQAGQIQAPDWLPPRPEQPQQPTDWRAGQSAVKAAPTAPLVYECPSSFCTLPAVMAPDKPLSWANVRFVLTLPCLPRVAHHFASSRSANRLGHLHSEARHRPHNLPHFASCRGVPRRAVPRRATPPSPNGLNVLSRIDRKQTSD</sequence>
<feature type="region of interest" description="Disordered" evidence="1">
    <location>
        <begin position="43"/>
        <end position="62"/>
    </location>
</feature>
<evidence type="ECO:0000256" key="1">
    <source>
        <dbReference type="SAM" id="MobiDB-lite"/>
    </source>
</evidence>
<dbReference type="AlphaFoldDB" id="A0A3S5C0S4"/>
<gene>
    <name evidence="2" type="ORF">PXEA_LOCUS21310</name>
</gene>
<name>A0A3S5C0S4_9PLAT</name>
<evidence type="ECO:0000313" key="3">
    <source>
        <dbReference type="Proteomes" id="UP000784294"/>
    </source>
</evidence>
<protein>
    <submittedName>
        <fullName evidence="2">Uncharacterized protein</fullName>
    </submittedName>
</protein>
<dbReference type="Proteomes" id="UP000784294">
    <property type="component" value="Unassembled WGS sequence"/>
</dbReference>
<keyword evidence="3" id="KW-1185">Reference proteome</keyword>
<feature type="region of interest" description="Disordered" evidence="1">
    <location>
        <begin position="154"/>
        <end position="182"/>
    </location>
</feature>
<dbReference type="EMBL" id="CAAALY010090518">
    <property type="protein sequence ID" value="VEL27870.1"/>
    <property type="molecule type" value="Genomic_DNA"/>
</dbReference>
<comment type="caution">
    <text evidence="2">The sequence shown here is derived from an EMBL/GenBank/DDBJ whole genome shotgun (WGS) entry which is preliminary data.</text>
</comment>
<evidence type="ECO:0000313" key="2">
    <source>
        <dbReference type="EMBL" id="VEL27870.1"/>
    </source>
</evidence>
<reference evidence="2" key="1">
    <citation type="submission" date="2018-11" db="EMBL/GenBank/DDBJ databases">
        <authorList>
            <consortium name="Pathogen Informatics"/>
        </authorList>
    </citation>
    <scope>NUCLEOTIDE SEQUENCE</scope>
</reference>
<accession>A0A3S5C0S4</accession>
<proteinExistence type="predicted"/>
<organism evidence="2 3">
    <name type="scientific">Protopolystoma xenopodis</name>
    <dbReference type="NCBI Taxonomy" id="117903"/>
    <lineage>
        <taxon>Eukaryota</taxon>
        <taxon>Metazoa</taxon>
        <taxon>Spiralia</taxon>
        <taxon>Lophotrochozoa</taxon>
        <taxon>Platyhelminthes</taxon>
        <taxon>Monogenea</taxon>
        <taxon>Polyopisthocotylea</taxon>
        <taxon>Polystomatidea</taxon>
        <taxon>Polystomatidae</taxon>
        <taxon>Protopolystoma</taxon>
    </lineage>
</organism>